<name>J3MQS7_ORYBR</name>
<protein>
    <submittedName>
        <fullName evidence="2">Uncharacterized protein</fullName>
    </submittedName>
</protein>
<proteinExistence type="predicted"/>
<dbReference type="EnsemblPlants" id="OB08G14560.1">
    <property type="protein sequence ID" value="OB08G14560.1"/>
    <property type="gene ID" value="OB08G14560"/>
</dbReference>
<sequence>MAPVVARLHVPTIAGEQQQLLLLHARRRPAGQAHLSVVPGTGGAVVIPLVCSSGPFLIRSNGVTHRRLRCNPAAAAFPVGDDDDKPAGALGDELHKEHSGAGGGGGPPPAGPRALRRRRWWLPSVIPRRPHGCCVQKIRCKQKAEAAAVDDDADGGGQKKKKEAPAGGGEGGGKLKTSMKYSVGSPAPGNGPHYN</sequence>
<organism evidence="2">
    <name type="scientific">Oryza brachyantha</name>
    <name type="common">malo sina</name>
    <dbReference type="NCBI Taxonomy" id="4533"/>
    <lineage>
        <taxon>Eukaryota</taxon>
        <taxon>Viridiplantae</taxon>
        <taxon>Streptophyta</taxon>
        <taxon>Embryophyta</taxon>
        <taxon>Tracheophyta</taxon>
        <taxon>Spermatophyta</taxon>
        <taxon>Magnoliopsida</taxon>
        <taxon>Liliopsida</taxon>
        <taxon>Poales</taxon>
        <taxon>Poaceae</taxon>
        <taxon>BOP clade</taxon>
        <taxon>Oryzoideae</taxon>
        <taxon>Oryzeae</taxon>
        <taxon>Oryzinae</taxon>
        <taxon>Oryza</taxon>
    </lineage>
</organism>
<feature type="region of interest" description="Disordered" evidence="1">
    <location>
        <begin position="147"/>
        <end position="195"/>
    </location>
</feature>
<accession>J3MQS7</accession>
<evidence type="ECO:0000313" key="2">
    <source>
        <dbReference type="EnsemblPlants" id="OB08G14560.1"/>
    </source>
</evidence>
<evidence type="ECO:0000313" key="3">
    <source>
        <dbReference type="Proteomes" id="UP000006038"/>
    </source>
</evidence>
<dbReference type="HOGENOM" id="CLU_1398291_0_0_1"/>
<dbReference type="AlphaFoldDB" id="J3MQS7"/>
<dbReference type="Proteomes" id="UP000006038">
    <property type="component" value="Chromosome 8"/>
</dbReference>
<reference evidence="2" key="1">
    <citation type="journal article" date="2013" name="Nat. Commun.">
        <title>Whole-genome sequencing of Oryza brachyantha reveals mechanisms underlying Oryza genome evolution.</title>
        <authorList>
            <person name="Chen J."/>
            <person name="Huang Q."/>
            <person name="Gao D."/>
            <person name="Wang J."/>
            <person name="Lang Y."/>
            <person name="Liu T."/>
            <person name="Li B."/>
            <person name="Bai Z."/>
            <person name="Luis Goicoechea J."/>
            <person name="Liang C."/>
            <person name="Chen C."/>
            <person name="Zhang W."/>
            <person name="Sun S."/>
            <person name="Liao Y."/>
            <person name="Zhang X."/>
            <person name="Yang L."/>
            <person name="Song C."/>
            <person name="Wang M."/>
            <person name="Shi J."/>
            <person name="Liu G."/>
            <person name="Liu J."/>
            <person name="Zhou H."/>
            <person name="Zhou W."/>
            <person name="Yu Q."/>
            <person name="An N."/>
            <person name="Chen Y."/>
            <person name="Cai Q."/>
            <person name="Wang B."/>
            <person name="Liu B."/>
            <person name="Min J."/>
            <person name="Huang Y."/>
            <person name="Wu H."/>
            <person name="Li Z."/>
            <person name="Zhang Y."/>
            <person name="Yin Y."/>
            <person name="Song W."/>
            <person name="Jiang J."/>
            <person name="Jackson S.A."/>
            <person name="Wing R.A."/>
            <person name="Wang J."/>
            <person name="Chen M."/>
        </authorList>
    </citation>
    <scope>NUCLEOTIDE SEQUENCE [LARGE SCALE GENOMIC DNA]</scope>
    <source>
        <strain evidence="2">cv. IRGC 101232</strain>
    </source>
</reference>
<dbReference type="Gramene" id="OB08G14560.1">
    <property type="protein sequence ID" value="OB08G14560.1"/>
    <property type="gene ID" value="OB08G14560"/>
</dbReference>
<reference evidence="2" key="2">
    <citation type="submission" date="2013-04" db="UniProtKB">
        <authorList>
            <consortium name="EnsemblPlants"/>
        </authorList>
    </citation>
    <scope>IDENTIFICATION</scope>
</reference>
<feature type="region of interest" description="Disordered" evidence="1">
    <location>
        <begin position="77"/>
        <end position="114"/>
    </location>
</feature>
<evidence type="ECO:0000256" key="1">
    <source>
        <dbReference type="SAM" id="MobiDB-lite"/>
    </source>
</evidence>
<keyword evidence="3" id="KW-1185">Reference proteome</keyword>